<proteinExistence type="predicted"/>
<feature type="compositionally biased region" description="Polar residues" evidence="2">
    <location>
        <begin position="401"/>
        <end position="416"/>
    </location>
</feature>
<dbReference type="InterPro" id="IPR025836">
    <property type="entry name" value="Zn_knuckle_CX2CX4HX4C"/>
</dbReference>
<dbReference type="InterPro" id="IPR040256">
    <property type="entry name" value="At4g02000-like"/>
</dbReference>
<evidence type="ECO:0000256" key="1">
    <source>
        <dbReference type="PROSITE-ProRule" id="PRU00047"/>
    </source>
</evidence>
<evidence type="ECO:0000256" key="2">
    <source>
        <dbReference type="SAM" id="MobiDB-lite"/>
    </source>
</evidence>
<gene>
    <name evidence="4" type="ORF">TorRG33x02_265370</name>
</gene>
<feature type="compositionally biased region" description="Polar residues" evidence="2">
    <location>
        <begin position="477"/>
        <end position="487"/>
    </location>
</feature>
<reference evidence="5" key="1">
    <citation type="submission" date="2016-06" db="EMBL/GenBank/DDBJ databases">
        <title>Parallel loss of symbiosis genes in relatives of nitrogen-fixing non-legume Parasponia.</title>
        <authorList>
            <person name="Van Velzen R."/>
            <person name="Holmer R."/>
            <person name="Bu F."/>
            <person name="Rutten L."/>
            <person name="Van Zeijl A."/>
            <person name="Liu W."/>
            <person name="Santuari L."/>
            <person name="Cao Q."/>
            <person name="Sharma T."/>
            <person name="Shen D."/>
            <person name="Roswanjaya Y."/>
            <person name="Wardhani T."/>
            <person name="Kalhor M.S."/>
            <person name="Jansen J."/>
            <person name="Van den Hoogen J."/>
            <person name="Gungor B."/>
            <person name="Hartog M."/>
            <person name="Hontelez J."/>
            <person name="Verver J."/>
            <person name="Yang W.-C."/>
            <person name="Schijlen E."/>
            <person name="Repin R."/>
            <person name="Schilthuizen M."/>
            <person name="Schranz E."/>
            <person name="Heidstra R."/>
            <person name="Miyata K."/>
            <person name="Fedorova E."/>
            <person name="Kohlen W."/>
            <person name="Bisseling T."/>
            <person name="Smit S."/>
            <person name="Geurts R."/>
        </authorList>
    </citation>
    <scope>NUCLEOTIDE SEQUENCE [LARGE SCALE GENOMIC DNA]</scope>
    <source>
        <strain evidence="5">cv. RG33-2</strain>
    </source>
</reference>
<feature type="region of interest" description="Disordered" evidence="2">
    <location>
        <begin position="393"/>
        <end position="542"/>
    </location>
</feature>
<dbReference type="GO" id="GO:0003676">
    <property type="term" value="F:nucleic acid binding"/>
    <property type="evidence" value="ECO:0007669"/>
    <property type="project" value="InterPro"/>
</dbReference>
<keyword evidence="1" id="KW-0862">Zinc</keyword>
<feature type="compositionally biased region" description="Basic and acidic residues" evidence="2">
    <location>
        <begin position="502"/>
        <end position="514"/>
    </location>
</feature>
<protein>
    <submittedName>
        <fullName evidence="4">Zinc finger, CCHC-type</fullName>
    </submittedName>
</protein>
<sequence>MAEDLELELEVQVDDVDEVSSQVEHISLEDLSFALESDETVASEAISKSLVGRFLARRLVSNSLLRAVMGKIWKPKMGWKMQEVAPGILVFCFTRREEAEFILENCPWSPCDGFFLLMPMPADGLWKSADMNTTPIWVRAYGFPLSFMTEQNVAKVAGRFSKVHEIDPTQRNGMITKDHLRFMVDICLDSPIQAGFSLPRQNAPRVWIYFKYERLPITCYRCGIVGHVDQSCTARAVKVLNGAGKSVDLYGPWLRQGHRLDHCFSELEISTRKVSACRCPRETMETAHEQYRRANPEAYRVPVEIPDSDGTRDGATLMNVAYRTTTTLGAPLAAVQARTDGATHPIVEECMKKDNNVASGMPTAVTEITNGGPSNLIFGASEVADLAARFKGAFRPPHHNGPSSSKPNKRTSTSLARKTLRSLPQARETTSISPDDLSPSKGSRKRKKPNTTTVASLAIDHYTPGTFLESPTKKIRSTTLDNSSSPKLSDKQTESSIGETVGEAKGDESKREATDIGETTSDPKQNFGEAEEAGLIMPLRSS</sequence>
<dbReference type="AlphaFoldDB" id="A0A2P5D1K0"/>
<dbReference type="Proteomes" id="UP000237000">
    <property type="component" value="Unassembled WGS sequence"/>
</dbReference>
<dbReference type="InterPro" id="IPR001878">
    <property type="entry name" value="Znf_CCHC"/>
</dbReference>
<dbReference type="PROSITE" id="PS50158">
    <property type="entry name" value="ZF_CCHC"/>
    <property type="match status" value="1"/>
</dbReference>
<dbReference type="Pfam" id="PF14392">
    <property type="entry name" value="zf-CCHC_4"/>
    <property type="match status" value="1"/>
</dbReference>
<dbReference type="PANTHER" id="PTHR31286:SF178">
    <property type="entry name" value="DUF4283 DOMAIN-CONTAINING PROTEIN"/>
    <property type="match status" value="1"/>
</dbReference>
<dbReference type="EMBL" id="JXTC01000306">
    <property type="protein sequence ID" value="PON67169.1"/>
    <property type="molecule type" value="Genomic_DNA"/>
</dbReference>
<dbReference type="GO" id="GO:0008270">
    <property type="term" value="F:zinc ion binding"/>
    <property type="evidence" value="ECO:0007669"/>
    <property type="project" value="UniProtKB-KW"/>
</dbReference>
<keyword evidence="5" id="KW-1185">Reference proteome</keyword>
<evidence type="ECO:0000259" key="3">
    <source>
        <dbReference type="PROSITE" id="PS50158"/>
    </source>
</evidence>
<evidence type="ECO:0000313" key="5">
    <source>
        <dbReference type="Proteomes" id="UP000237000"/>
    </source>
</evidence>
<feature type="domain" description="CCHC-type" evidence="3">
    <location>
        <begin position="219"/>
        <end position="232"/>
    </location>
</feature>
<accession>A0A2P5D1K0</accession>
<name>A0A2P5D1K0_TREOI</name>
<dbReference type="PANTHER" id="PTHR31286">
    <property type="entry name" value="GLYCINE-RICH CELL WALL STRUCTURAL PROTEIN 1.8-LIKE"/>
    <property type="match status" value="1"/>
</dbReference>
<organism evidence="4 5">
    <name type="scientific">Trema orientale</name>
    <name type="common">Charcoal tree</name>
    <name type="synonym">Celtis orientalis</name>
    <dbReference type="NCBI Taxonomy" id="63057"/>
    <lineage>
        <taxon>Eukaryota</taxon>
        <taxon>Viridiplantae</taxon>
        <taxon>Streptophyta</taxon>
        <taxon>Embryophyta</taxon>
        <taxon>Tracheophyta</taxon>
        <taxon>Spermatophyta</taxon>
        <taxon>Magnoliopsida</taxon>
        <taxon>eudicotyledons</taxon>
        <taxon>Gunneridae</taxon>
        <taxon>Pentapetalae</taxon>
        <taxon>rosids</taxon>
        <taxon>fabids</taxon>
        <taxon>Rosales</taxon>
        <taxon>Cannabaceae</taxon>
        <taxon>Trema</taxon>
    </lineage>
</organism>
<dbReference type="InParanoid" id="A0A2P5D1K0"/>
<dbReference type="STRING" id="63057.A0A2P5D1K0"/>
<comment type="caution">
    <text evidence="4">The sequence shown here is derived from an EMBL/GenBank/DDBJ whole genome shotgun (WGS) entry which is preliminary data.</text>
</comment>
<keyword evidence="1" id="KW-0863">Zinc-finger</keyword>
<dbReference type="OrthoDB" id="1461560at2759"/>
<evidence type="ECO:0000313" key="4">
    <source>
        <dbReference type="EMBL" id="PON67169.1"/>
    </source>
</evidence>
<keyword evidence="1" id="KW-0479">Metal-binding</keyword>